<dbReference type="Gene3D" id="3.90.1580.10">
    <property type="entry name" value="paralog of FGE (formylglycine-generating enzyme)"/>
    <property type="match status" value="1"/>
</dbReference>
<dbReference type="InterPro" id="IPR016187">
    <property type="entry name" value="CTDL_fold"/>
</dbReference>
<dbReference type="SUPFAM" id="SSF56436">
    <property type="entry name" value="C-type lectin-like"/>
    <property type="match status" value="1"/>
</dbReference>
<dbReference type="PANTHER" id="PTHR23150:SF19">
    <property type="entry name" value="FORMYLGLYCINE-GENERATING ENZYME"/>
    <property type="match status" value="1"/>
</dbReference>
<gene>
    <name evidence="2" type="ORF">Q3M24_07980</name>
</gene>
<reference evidence="2" key="1">
    <citation type="journal article" date="2024" name="Syst. Appl. Microbiol.">
        <title>First single-strain enrichments of Electrothrix cable bacteria, description of E. aestuarii sp. nov. and E. rattekaaiensis sp. nov., and proposal of a cable bacteria taxonomy following the rules of the SeqCode.</title>
        <authorList>
            <person name="Plum-Jensen L.E."/>
            <person name="Schramm A."/>
            <person name="Marshall I.P.G."/>
        </authorList>
    </citation>
    <scope>NUCLEOTIDE SEQUENCE</scope>
    <source>
        <strain evidence="2">Rat1</strain>
    </source>
</reference>
<dbReference type="InterPro" id="IPR005532">
    <property type="entry name" value="SUMF_dom"/>
</dbReference>
<dbReference type="KEGG" id="eaj:Q3M24_07980"/>
<dbReference type="Pfam" id="PF03781">
    <property type="entry name" value="FGE-sulfatase"/>
    <property type="match status" value="1"/>
</dbReference>
<dbReference type="InterPro" id="IPR042095">
    <property type="entry name" value="SUMF_sf"/>
</dbReference>
<proteinExistence type="predicted"/>
<dbReference type="AlphaFoldDB" id="A0AAU8LZI7"/>
<protein>
    <submittedName>
        <fullName evidence="2">SUMF1/EgtB/PvdO family nonheme iron enzyme</fullName>
    </submittedName>
</protein>
<organism evidence="2">
    <name type="scientific">Candidatus Electrothrix aestuarii</name>
    <dbReference type="NCBI Taxonomy" id="3062594"/>
    <lineage>
        <taxon>Bacteria</taxon>
        <taxon>Pseudomonadati</taxon>
        <taxon>Thermodesulfobacteriota</taxon>
        <taxon>Desulfobulbia</taxon>
        <taxon>Desulfobulbales</taxon>
        <taxon>Desulfobulbaceae</taxon>
        <taxon>Candidatus Electrothrix</taxon>
    </lineage>
</organism>
<accession>A0AAU8LZI7</accession>
<dbReference type="InterPro" id="IPR051043">
    <property type="entry name" value="Sulfatase_Mod_Factor_Kinase"/>
</dbReference>
<name>A0AAU8LZI7_9BACT</name>
<evidence type="ECO:0000259" key="1">
    <source>
        <dbReference type="Pfam" id="PF03781"/>
    </source>
</evidence>
<dbReference type="PANTHER" id="PTHR23150">
    <property type="entry name" value="SULFATASE MODIFYING FACTOR 1, 2"/>
    <property type="match status" value="1"/>
</dbReference>
<sequence>MRFHAVYLGLTGTPDCRFASREIELGSYENTPNYKKQPGRATISGGFFGKRNGQSDCLYYLGETEVQRSQWHSIMQWPDRREQSLLSPVDKTKYPKTEITYAEVFQFIESLNSWILQRQEGELPTFGYAKAHCRLPTEAEWVFAAQEGIKNKYFNCWNPYGGKQHLGKYEWYKGNSGGKINQCGQLKPNKIGLKDMLGNVEELTISLFSPEYQRGRFGQFVICGNNYSDASEDFTVLHRTEFASHTENGKLRRPKNVGFRLVLTTSVSASIGGDILNADGDYQQDRNPSVILEKVYGVKIQGEKDDSDR</sequence>
<dbReference type="EMBL" id="CP159373">
    <property type="protein sequence ID" value="XCN74666.1"/>
    <property type="molecule type" value="Genomic_DNA"/>
</dbReference>
<reference evidence="2" key="2">
    <citation type="submission" date="2024-06" db="EMBL/GenBank/DDBJ databases">
        <authorList>
            <person name="Plum-Jensen L.E."/>
            <person name="Schramm A."/>
            <person name="Marshall I.P.G."/>
        </authorList>
    </citation>
    <scope>NUCLEOTIDE SEQUENCE</scope>
    <source>
        <strain evidence="2">Rat1</strain>
    </source>
</reference>
<feature type="domain" description="Sulfatase-modifying factor enzyme-like" evidence="1">
    <location>
        <begin position="66"/>
        <end position="262"/>
    </location>
</feature>
<evidence type="ECO:0000313" key="2">
    <source>
        <dbReference type="EMBL" id="XCN74666.1"/>
    </source>
</evidence>
<dbReference type="GO" id="GO:0120147">
    <property type="term" value="F:formylglycine-generating oxidase activity"/>
    <property type="evidence" value="ECO:0007669"/>
    <property type="project" value="TreeGrafter"/>
</dbReference>